<keyword evidence="2" id="KW-0695">RNA-directed DNA polymerase</keyword>
<protein>
    <submittedName>
        <fullName evidence="2">Reverse transcriptase domain-containing protein</fullName>
    </submittedName>
</protein>
<dbReference type="PANTHER" id="PTHR34047">
    <property type="entry name" value="NUCLEAR INTRON MATURASE 1, MITOCHONDRIAL-RELATED"/>
    <property type="match status" value="1"/>
</dbReference>
<dbReference type="RefSeq" id="WP_308891201.1">
    <property type="nucleotide sequence ID" value="NZ_JAVGJF010000191.1"/>
</dbReference>
<dbReference type="InterPro" id="IPR000477">
    <property type="entry name" value="RT_dom"/>
</dbReference>
<dbReference type="PROSITE" id="PS50878">
    <property type="entry name" value="RT_POL"/>
    <property type="match status" value="1"/>
</dbReference>
<comment type="caution">
    <text evidence="2">The sequence shown here is derived from an EMBL/GenBank/DDBJ whole genome shotgun (WGS) entry which is preliminary data.</text>
</comment>
<name>A0ABD5AZ39_STACR</name>
<dbReference type="PANTHER" id="PTHR34047:SF8">
    <property type="entry name" value="PROTEIN YKFC"/>
    <property type="match status" value="1"/>
</dbReference>
<dbReference type="GO" id="GO:0003964">
    <property type="term" value="F:RNA-directed DNA polymerase activity"/>
    <property type="evidence" value="ECO:0007669"/>
    <property type="project" value="UniProtKB-KW"/>
</dbReference>
<dbReference type="Proteomes" id="UP001240157">
    <property type="component" value="Unassembled WGS sequence"/>
</dbReference>
<dbReference type="InterPro" id="IPR043502">
    <property type="entry name" value="DNA/RNA_pol_sf"/>
</dbReference>
<dbReference type="AlphaFoldDB" id="A0ABD5AZ39"/>
<dbReference type="InterPro" id="IPR051083">
    <property type="entry name" value="GrpII_Intron_Splice-Mob/Def"/>
</dbReference>
<organism evidence="2 3">
    <name type="scientific">Staphylococcus chromogenes</name>
    <name type="common">Staphylococcus hyicus subsp. chromogenes</name>
    <dbReference type="NCBI Taxonomy" id="46126"/>
    <lineage>
        <taxon>Bacteria</taxon>
        <taxon>Bacillati</taxon>
        <taxon>Bacillota</taxon>
        <taxon>Bacilli</taxon>
        <taxon>Bacillales</taxon>
        <taxon>Staphylococcaceae</taxon>
        <taxon>Staphylococcus</taxon>
    </lineage>
</organism>
<accession>A0ABD5AZ39</accession>
<evidence type="ECO:0000259" key="1">
    <source>
        <dbReference type="PROSITE" id="PS50878"/>
    </source>
</evidence>
<sequence length="199" mass="22465">MYRKSPSLMELVVRPDNIEKAIKKVKKNKGAPGIDGMKVSELHAHFAQYFSRITKKLLDGSYQPQAVRKVQIPKPNGKMRVLGIPVARDRVIQQAIKQVIEPGIDRTFSNHSYGFRPNRSTGTALKQCAAYYEEGYKIAVDCDLKQCFDMLNHDKLMYLFERHVQDKSISTFIRRSLQVGAIDLSGEVAERKIGAPQGG</sequence>
<feature type="domain" description="Reverse transcriptase" evidence="1">
    <location>
        <begin position="53"/>
        <end position="199"/>
    </location>
</feature>
<gene>
    <name evidence="2" type="ORF">RCF65_11155</name>
</gene>
<dbReference type="SUPFAM" id="SSF56672">
    <property type="entry name" value="DNA/RNA polymerases"/>
    <property type="match status" value="1"/>
</dbReference>
<dbReference type="EMBL" id="JAVGJF010000191">
    <property type="protein sequence ID" value="MDQ7176538.1"/>
    <property type="molecule type" value="Genomic_DNA"/>
</dbReference>
<reference evidence="2 3" key="1">
    <citation type="submission" date="2023-08" db="EMBL/GenBank/DDBJ databases">
        <title>Whole genome sequencing of Staphylococcus chromogenes NNSch 2386.</title>
        <authorList>
            <person name="Kropotov V.S."/>
            <person name="Boriskina E.V."/>
            <person name="Gordinskaya N.A."/>
            <person name="Shkurkina I.S."/>
            <person name="Kryazhev D.V."/>
            <person name="Alekseeva A.E."/>
            <person name="Makhova M.A."/>
        </authorList>
    </citation>
    <scope>NUCLEOTIDE SEQUENCE [LARGE SCALE GENOMIC DNA]</scope>
    <source>
        <strain evidence="2 3">NNSch 2386</strain>
    </source>
</reference>
<dbReference type="Pfam" id="PF00078">
    <property type="entry name" value="RVT_1"/>
    <property type="match status" value="1"/>
</dbReference>
<evidence type="ECO:0000313" key="2">
    <source>
        <dbReference type="EMBL" id="MDQ7176538.1"/>
    </source>
</evidence>
<keyword evidence="2" id="KW-0548">Nucleotidyltransferase</keyword>
<keyword evidence="2" id="KW-0808">Transferase</keyword>
<feature type="non-terminal residue" evidence="2">
    <location>
        <position position="199"/>
    </location>
</feature>
<proteinExistence type="predicted"/>
<evidence type="ECO:0000313" key="3">
    <source>
        <dbReference type="Proteomes" id="UP001240157"/>
    </source>
</evidence>
<dbReference type="CDD" id="cd01651">
    <property type="entry name" value="RT_G2_intron"/>
    <property type="match status" value="1"/>
</dbReference>